<sequence length="328" mass="36418">MDSLIREDGTLPYGYHHRPVGKLNFLDFDLRSAFGRRRSFLYKRLKFNRFNFVGFMSDSFMAGVAVVDLGLIKNGFAYHLDRATGVLTETSVLTPFKATIRPTPDTPLSRIKTPALDLTISEDGVDCRTDRFSIKAAFTAPHPAPLRVVSRTGYRGWTYTDKRAPVQISGTLTVDGTQTKITSPQVLALTDWSAGYMRRNTFWSWASSAAVLADGRSFGMNLAAGVNETGFTENMVWIDGTPTHIGPVHFDYKQNNTTAPWRITSMDGIIDLAFTPEGHREEKVNALVMGSLFTQLCGRFTGTVTPPGRTPVTVTDAPGFCEDHFARW</sequence>
<dbReference type="AlphaFoldDB" id="A0A4U8YTN0"/>
<dbReference type="EMBL" id="CAADHO010000003">
    <property type="protein sequence ID" value="VFQ44683.1"/>
    <property type="molecule type" value="Genomic_DNA"/>
</dbReference>
<accession>A0A4U8YTN0</accession>
<evidence type="ECO:0008006" key="3">
    <source>
        <dbReference type="Google" id="ProtNLM"/>
    </source>
</evidence>
<evidence type="ECO:0000313" key="1">
    <source>
        <dbReference type="EMBL" id="VFQ44683.1"/>
    </source>
</evidence>
<keyword evidence="2" id="KW-1185">Reference proteome</keyword>
<proteinExistence type="predicted"/>
<gene>
    <name evidence="1" type="ORF">MSL71_23320</name>
</gene>
<dbReference type="RefSeq" id="WP_180140413.1">
    <property type="nucleotide sequence ID" value="NZ_CAADHO010000003.1"/>
</dbReference>
<protein>
    <recommendedName>
        <fullName evidence="3">DUF2804 domain-containing protein</fullName>
    </recommendedName>
</protein>
<evidence type="ECO:0000313" key="2">
    <source>
        <dbReference type="Proteomes" id="UP000507962"/>
    </source>
</evidence>
<dbReference type="Pfam" id="PF10974">
    <property type="entry name" value="DUF2804"/>
    <property type="match status" value="1"/>
</dbReference>
<dbReference type="PANTHER" id="PTHR35868">
    <property type="entry name" value="DUF2804 DOMAIN-CONTAINING PROTEIN-RELATED"/>
    <property type="match status" value="1"/>
</dbReference>
<organism evidence="1 2">
    <name type="scientific">Desulfoluna butyratoxydans</name>
    <dbReference type="NCBI Taxonomy" id="231438"/>
    <lineage>
        <taxon>Bacteria</taxon>
        <taxon>Pseudomonadati</taxon>
        <taxon>Thermodesulfobacteriota</taxon>
        <taxon>Desulfobacteria</taxon>
        <taxon>Desulfobacterales</taxon>
        <taxon>Desulfolunaceae</taxon>
        <taxon>Desulfoluna</taxon>
    </lineage>
</organism>
<dbReference type="PANTHER" id="PTHR35868:SF4">
    <property type="entry name" value="DUF2804 DOMAIN-CONTAINING PROTEIN"/>
    <property type="match status" value="1"/>
</dbReference>
<name>A0A4U8YTN0_9BACT</name>
<reference evidence="1 2" key="1">
    <citation type="submission" date="2019-03" db="EMBL/GenBank/DDBJ databases">
        <authorList>
            <person name="Nijsse B."/>
        </authorList>
    </citation>
    <scope>NUCLEOTIDE SEQUENCE [LARGE SCALE GENOMIC DNA]</scope>
    <source>
        <strain evidence="1">Desulfoluna butyratoxydans MSL71</strain>
    </source>
</reference>
<dbReference type="InterPro" id="IPR021243">
    <property type="entry name" value="DUF2804"/>
</dbReference>
<dbReference type="Proteomes" id="UP000507962">
    <property type="component" value="Unassembled WGS sequence"/>
</dbReference>